<dbReference type="OrthoDB" id="10256089at2759"/>
<feature type="compositionally biased region" description="Polar residues" evidence="8">
    <location>
        <begin position="1055"/>
        <end position="1064"/>
    </location>
</feature>
<feature type="compositionally biased region" description="Polar residues" evidence="8">
    <location>
        <begin position="857"/>
        <end position="872"/>
    </location>
</feature>
<feature type="region of interest" description="Disordered" evidence="8">
    <location>
        <begin position="173"/>
        <end position="234"/>
    </location>
</feature>
<dbReference type="FunFam" id="1.20.900.10:FF:000053">
    <property type="entry name" value="Rho guanyl nucleotide exchange factor, putative"/>
    <property type="match status" value="1"/>
</dbReference>
<dbReference type="GO" id="GO:0005795">
    <property type="term" value="C:Golgi stack"/>
    <property type="evidence" value="ECO:0007669"/>
    <property type="project" value="UniProtKB-SubCell"/>
</dbReference>
<feature type="compositionally biased region" description="Basic and acidic residues" evidence="8">
    <location>
        <begin position="78"/>
        <end position="95"/>
    </location>
</feature>
<feature type="compositionally biased region" description="Polar residues" evidence="8">
    <location>
        <begin position="1661"/>
        <end position="1673"/>
    </location>
</feature>
<feature type="region of interest" description="Disordered" evidence="8">
    <location>
        <begin position="1"/>
        <end position="161"/>
    </location>
</feature>
<comment type="caution">
    <text evidence="11">The sequence shown here is derived from an EMBL/GenBank/DDBJ whole genome shotgun (WGS) entry which is preliminary data.</text>
</comment>
<feature type="compositionally biased region" description="Basic and acidic residues" evidence="8">
    <location>
        <begin position="511"/>
        <end position="521"/>
    </location>
</feature>
<sequence length="1855" mass="202813">MSGSGVDQPAVARNDDPPPFGRQSSAPTYRQSLDGSSSPFEVSPIEPPSTYAFRSGLDQARSASTNHLSSGGQSTGRPGHDYPEPDDYYRPHEDDVSAGSSSMAARYSGLNDRVSPLPASVPGASRPRQPAYRSTSDSPTLGGSSLNGTAAARSMRSRQPSFKDLINRFNNAPDQVLPLPSVSRSTSRAASPSGSVDGSDRSRTLPRRRLPDSPTATSHASNPRPRVESRPSLPETEAAVIPPPLFQRVPESHPRRPFFGEVLSINTQLNNSGSLVPPQLRRRSSDGSIPSPSPVFLESTPGYALSPLTPTAWYLGQASSLEAVQPGTNRAGSHRRVRSDVVGDFQGPSLAEPWNPTMAVSAPLQPAKAADGSPVSPNSRSRIPISSHRSGTASVPESPSNPNFSSRFNAIPLAPRGTSRLPKPSPKNSPTRMAGNVPVLFASTSRGSRDTAIGRTRSQVPEPSRHLQALISPPPPKKSPPLRSSRPRQLVSQAGPTSPRSIGERVSSFQKHADRENEARSPRARQRRLPELGNVDFETRRQRIQQAFNRTVQENERREEQAAELRRRASERIELRGSPRSPTDEQVATPSTAVADTPVAPNMATASAASTVASTSDDKEQRIVPQLHLNTGFTIPESNDPHTTMDSPTLGMPNDQDRVSSGASHDLKPPKDTAVPDSAVTTDSDGTHVTHFDPEPQSGLLERRLSASHDTLLSHIMQIRKSSSSDSCDEPDCSMSENDEKESIQIMLRGSTYLNSPSSTDTEEARPAPLRHSQNTNPPQPRWSMSSWSSSAHNRNSTSCDEHCDEDDNGDNLILHEQPTAPATESCSAASTRPPSMGDYDPSSPLQDLGIMGPDTLETSQRPSSNQFSTPPSLARQGRWDSRRVTQLYLEELTRGRGANATAPPARASPSLRLHESEPRTHSQTNSLTDDPVIIPGFQDVPLPSRNSHSASLVGRDDWEHASPSIMDWMQIAAGNEPVTPGHENPTHVTDGAPTPRVMTATAALGDSSKLDSGLGLSVNNFPLDEFRPSAGGPPGGPVQPNRGHANRYSHADGATNSTGSSEDSSFRRLEPTHSFPAADSSATSLAPSAEHPMLGELRKSPSPEQRRLKKRRHVIKELVDTEYTFGRDMKVVDDIYKGTSNSCLDLSVEDVKILFANSDQVVQFSMSFQDALKNAARSIYIMPKSQRWGSKRSARNNRPGSSGGDEQLAVDAGKSDLEKDRATGIGGAFLANMEQMEKVYADYLRNHDAANKKLQVLQSNPKVAIWLKECREWAADLTGAWDLDSLLVKPVQRILKYPLLLSELLESTPKDHPDYLNLATALKEVTNISVRINEMKKRADLVGQVVGRKRKESDVRAGLSKAFGRRTEKFRQQVGLSDMFEDKEYDALSQRFGDGFFQLQVVMRDVEMYVRETQSAMDQFDEFASSIEGVIDAYQSSYVELESKWRRFRVSVREIMTVALPEHLGIVRKNVIDPMVALLKLHEAPQRVMKKRDKRLLDFARFKAVSDRGDKPDKKTKEQGEAFQALNDTLKDELPKLYALTAKLMGACLMNFVDIQTVWWNVLQKKVGAHVESFPDDLQKVISDWSCDFNLSEAQVLSLGICNGALLADTVNLVNFNTPSTGTNVNSPRRPSTVNSSIHRPGSMTEDSPKVSHDYGVGQLFQSPQVDGQSGTSRHRADSSFSARAPSESPDVGRSQLLQQVTNSSSSNSQTSRPTEEEAFPSLPQLSLDTPFLADVINVSSHDDNPPTSPAGRYSGFFSSAMPMSDAPTETEGPQNQATHVSKEPKVLFLAASIYEFNIDRSRREAGYPYLTYVAGEIFDVIGEKGELWLARNQDDSTHQVGWIWNKHFAKLSS</sequence>
<dbReference type="InterPro" id="IPR051492">
    <property type="entry name" value="Dynamin-Rho_GEF"/>
</dbReference>
<dbReference type="InterPro" id="IPR000219">
    <property type="entry name" value="DH_dom"/>
</dbReference>
<dbReference type="PROSITE" id="PS50010">
    <property type="entry name" value="DH_2"/>
    <property type="match status" value="1"/>
</dbReference>
<feature type="compositionally biased region" description="Polar residues" evidence="8">
    <location>
        <begin position="182"/>
        <end position="196"/>
    </location>
</feature>
<dbReference type="Pfam" id="PF00621">
    <property type="entry name" value="RhoGEF"/>
    <property type="match status" value="1"/>
</dbReference>
<feature type="domain" description="BAR" evidence="10">
    <location>
        <begin position="1371"/>
        <end position="1581"/>
    </location>
</feature>
<reference evidence="11" key="2">
    <citation type="journal article" date="2023" name="IMA Fungus">
        <title>Comparative genomic study of the Penicillium genus elucidates a diverse pangenome and 15 lateral gene transfer events.</title>
        <authorList>
            <person name="Petersen C."/>
            <person name="Sorensen T."/>
            <person name="Nielsen M.R."/>
            <person name="Sondergaard T.E."/>
            <person name="Sorensen J.L."/>
            <person name="Fitzpatrick D.A."/>
            <person name="Frisvad J.C."/>
            <person name="Nielsen K.L."/>
        </authorList>
    </citation>
    <scope>NUCLEOTIDE SEQUENCE</scope>
    <source>
        <strain evidence="11">IBT 21917</strain>
    </source>
</reference>
<evidence type="ECO:0000256" key="5">
    <source>
        <dbReference type="ARBA" id="ARBA00022949"/>
    </source>
</evidence>
<evidence type="ECO:0000259" key="9">
    <source>
        <dbReference type="PROSITE" id="PS50010"/>
    </source>
</evidence>
<comment type="subcellular location">
    <subcellularLocation>
        <location evidence="1">Cell junction</location>
    </subcellularLocation>
    <subcellularLocation>
        <location evidence="2">Golgi apparatus</location>
        <location evidence="2">Golgi stack</location>
    </subcellularLocation>
</comment>
<dbReference type="FunFam" id="1.20.1270.60:FF:000083">
    <property type="entry name" value="Rho guanyl nucleotide exchange factor, putative"/>
    <property type="match status" value="1"/>
</dbReference>
<evidence type="ECO:0000256" key="2">
    <source>
        <dbReference type="ARBA" id="ARBA00004348"/>
    </source>
</evidence>
<dbReference type="CDD" id="cd00160">
    <property type="entry name" value="RhoGEF"/>
    <property type="match status" value="1"/>
</dbReference>
<feature type="region of interest" description="Disordered" evidence="8">
    <location>
        <begin position="1739"/>
        <end position="1781"/>
    </location>
</feature>
<feature type="region of interest" description="Disordered" evidence="8">
    <location>
        <begin position="269"/>
        <end position="291"/>
    </location>
</feature>
<keyword evidence="5" id="KW-0965">Cell junction</keyword>
<feature type="domain" description="DH" evidence="9">
    <location>
        <begin position="1111"/>
        <end position="1336"/>
    </location>
</feature>
<evidence type="ECO:0000256" key="1">
    <source>
        <dbReference type="ARBA" id="ARBA00004282"/>
    </source>
</evidence>
<dbReference type="CDD" id="cd07589">
    <property type="entry name" value="BAR_DNMBP"/>
    <property type="match status" value="1"/>
</dbReference>
<feature type="region of interest" description="Disordered" evidence="8">
    <location>
        <begin position="1026"/>
        <end position="1109"/>
    </location>
</feature>
<evidence type="ECO:0000256" key="3">
    <source>
        <dbReference type="ARBA" id="ARBA00018186"/>
    </source>
</evidence>
<dbReference type="Gene3D" id="1.20.900.10">
    <property type="entry name" value="Dbl homology (DH) domain"/>
    <property type="match status" value="1"/>
</dbReference>
<feature type="compositionally biased region" description="Polar residues" evidence="8">
    <location>
        <begin position="61"/>
        <end position="76"/>
    </location>
</feature>
<gene>
    <name evidence="11" type="ORF">N7492_003766</name>
</gene>
<dbReference type="Proteomes" id="UP001146351">
    <property type="component" value="Unassembled WGS sequence"/>
</dbReference>
<feature type="region of interest" description="Disordered" evidence="8">
    <location>
        <begin position="1188"/>
        <end position="1214"/>
    </location>
</feature>
<feature type="compositionally biased region" description="Basic and acidic residues" evidence="8">
    <location>
        <begin position="553"/>
        <end position="577"/>
    </location>
</feature>
<dbReference type="InterPro" id="IPR004148">
    <property type="entry name" value="BAR_dom"/>
</dbReference>
<dbReference type="GO" id="GO:0035556">
    <property type="term" value="P:intracellular signal transduction"/>
    <property type="evidence" value="ECO:0007669"/>
    <property type="project" value="InterPro"/>
</dbReference>
<proteinExistence type="predicted"/>
<dbReference type="GO" id="GO:0005085">
    <property type="term" value="F:guanyl-nucleotide exchange factor activity"/>
    <property type="evidence" value="ECO:0007669"/>
    <property type="project" value="UniProtKB-KW"/>
</dbReference>
<dbReference type="InterPro" id="IPR001331">
    <property type="entry name" value="GDS_CDC24_CS"/>
</dbReference>
<feature type="compositionally biased region" description="Low complexity" evidence="8">
    <location>
        <begin position="373"/>
        <end position="409"/>
    </location>
</feature>
<evidence type="ECO:0000256" key="6">
    <source>
        <dbReference type="ARBA" id="ARBA00032587"/>
    </source>
</evidence>
<keyword evidence="12" id="KW-1185">Reference proteome</keyword>
<feature type="region of interest" description="Disordered" evidence="8">
    <location>
        <begin position="1620"/>
        <end position="1725"/>
    </location>
</feature>
<protein>
    <recommendedName>
        <fullName evidence="3">Dynamin-binding protein</fullName>
    </recommendedName>
    <alternativeName>
        <fullName evidence="6">Scaffold protein Tuba</fullName>
    </alternativeName>
</protein>
<dbReference type="SMART" id="SM00325">
    <property type="entry name" value="RhoGEF"/>
    <property type="match status" value="1"/>
</dbReference>
<feature type="compositionally biased region" description="Basic and acidic residues" evidence="8">
    <location>
        <begin position="685"/>
        <end position="694"/>
    </location>
</feature>
<evidence type="ECO:0000256" key="8">
    <source>
        <dbReference type="SAM" id="MobiDB-lite"/>
    </source>
</evidence>
<feature type="region of interest" description="Disordered" evidence="8">
    <location>
        <begin position="363"/>
        <end position="699"/>
    </location>
</feature>
<dbReference type="PANTHER" id="PTHR22834:SF20">
    <property type="entry name" value="SH3 DOMAIN-CONTAINING PROTEIN"/>
    <property type="match status" value="1"/>
</dbReference>
<feature type="compositionally biased region" description="Polar residues" evidence="8">
    <location>
        <begin position="490"/>
        <end position="500"/>
    </location>
</feature>
<dbReference type="SUPFAM" id="SSF48065">
    <property type="entry name" value="DBL homology domain (DH-domain)"/>
    <property type="match status" value="1"/>
</dbReference>
<keyword evidence="4" id="KW-0344">Guanine-nucleotide releasing factor</keyword>
<accession>A0A9W9IRS1</accession>
<feature type="compositionally biased region" description="Polar residues" evidence="8">
    <location>
        <begin position="580"/>
        <end position="594"/>
    </location>
</feature>
<feature type="compositionally biased region" description="Polar residues" evidence="8">
    <location>
        <begin position="132"/>
        <end position="148"/>
    </location>
</feature>
<evidence type="ECO:0000313" key="11">
    <source>
        <dbReference type="EMBL" id="KAJ5180556.1"/>
    </source>
</evidence>
<organism evidence="11 12">
    <name type="scientific">Penicillium capsulatum</name>
    <dbReference type="NCBI Taxonomy" id="69766"/>
    <lineage>
        <taxon>Eukaryota</taxon>
        <taxon>Fungi</taxon>
        <taxon>Dikarya</taxon>
        <taxon>Ascomycota</taxon>
        <taxon>Pezizomycotina</taxon>
        <taxon>Eurotiomycetes</taxon>
        <taxon>Eurotiomycetidae</taxon>
        <taxon>Eurotiales</taxon>
        <taxon>Aspergillaceae</taxon>
        <taxon>Penicillium</taxon>
    </lineage>
</organism>
<dbReference type="PROSITE" id="PS00741">
    <property type="entry name" value="DH_1"/>
    <property type="match status" value="1"/>
</dbReference>
<feature type="compositionally biased region" description="Low complexity" evidence="8">
    <location>
        <begin position="604"/>
        <end position="615"/>
    </location>
</feature>
<feature type="compositionally biased region" description="Basic and acidic residues" evidence="8">
    <location>
        <begin position="1097"/>
        <end position="1107"/>
    </location>
</feature>
<evidence type="ECO:0000259" key="10">
    <source>
        <dbReference type="PROSITE" id="PS51021"/>
    </source>
</evidence>
<feature type="compositionally biased region" description="Low complexity" evidence="8">
    <location>
        <begin position="1696"/>
        <end position="1713"/>
    </location>
</feature>
<dbReference type="Gene3D" id="1.20.1270.60">
    <property type="entry name" value="Arfaptin homology (AH) domain/BAR domain"/>
    <property type="match status" value="1"/>
</dbReference>
<feature type="compositionally biased region" description="Acidic residues" evidence="8">
    <location>
        <begin position="727"/>
        <end position="740"/>
    </location>
</feature>
<reference evidence="11" key="1">
    <citation type="submission" date="2022-11" db="EMBL/GenBank/DDBJ databases">
        <authorList>
            <person name="Petersen C."/>
        </authorList>
    </citation>
    <scope>NUCLEOTIDE SEQUENCE</scope>
    <source>
        <strain evidence="11">IBT 21917</strain>
    </source>
</reference>
<dbReference type="InterPro" id="IPR035899">
    <property type="entry name" value="DBL_dom_sf"/>
</dbReference>
<feature type="compositionally biased region" description="Polar residues" evidence="8">
    <location>
        <begin position="22"/>
        <end position="40"/>
    </location>
</feature>
<dbReference type="PANTHER" id="PTHR22834">
    <property type="entry name" value="NUCLEAR FUSION PROTEIN FUS2"/>
    <property type="match status" value="1"/>
</dbReference>
<feature type="coiled-coil region" evidence="7">
    <location>
        <begin position="1234"/>
        <end position="1261"/>
    </location>
</feature>
<keyword evidence="7" id="KW-0175">Coiled coil</keyword>
<dbReference type="InterPro" id="IPR027267">
    <property type="entry name" value="AH/BAR_dom_sf"/>
</dbReference>
<dbReference type="SUPFAM" id="SSF103657">
    <property type="entry name" value="BAR/IMD domain-like"/>
    <property type="match status" value="1"/>
</dbReference>
<feature type="region of interest" description="Disordered" evidence="8">
    <location>
        <begin position="720"/>
        <end position="879"/>
    </location>
</feature>
<evidence type="ECO:0000256" key="4">
    <source>
        <dbReference type="ARBA" id="ARBA00022658"/>
    </source>
</evidence>
<feature type="region of interest" description="Disordered" evidence="8">
    <location>
        <begin position="896"/>
        <end position="933"/>
    </location>
</feature>
<feature type="compositionally biased region" description="Polar residues" evidence="8">
    <location>
        <begin position="1620"/>
        <end position="1639"/>
    </location>
</feature>
<name>A0A9W9IRS1_9EURO</name>
<dbReference type="GO" id="GO:0032955">
    <property type="term" value="P:regulation of division septum assembly"/>
    <property type="evidence" value="ECO:0007669"/>
    <property type="project" value="TreeGrafter"/>
</dbReference>
<feature type="compositionally biased region" description="Low complexity" evidence="8">
    <location>
        <begin position="782"/>
        <end position="799"/>
    </location>
</feature>
<dbReference type="EMBL" id="JAPQKO010000002">
    <property type="protein sequence ID" value="KAJ5180556.1"/>
    <property type="molecule type" value="Genomic_DNA"/>
</dbReference>
<evidence type="ECO:0000256" key="7">
    <source>
        <dbReference type="SAM" id="Coils"/>
    </source>
</evidence>
<dbReference type="Pfam" id="PF03114">
    <property type="entry name" value="BAR"/>
    <property type="match status" value="1"/>
</dbReference>
<feature type="compositionally biased region" description="Polar residues" evidence="8">
    <location>
        <begin position="821"/>
        <end position="834"/>
    </location>
</feature>
<dbReference type="PROSITE" id="PS51021">
    <property type="entry name" value="BAR"/>
    <property type="match status" value="1"/>
</dbReference>
<feature type="compositionally biased region" description="Polar residues" evidence="8">
    <location>
        <begin position="628"/>
        <end position="647"/>
    </location>
</feature>
<evidence type="ECO:0000313" key="12">
    <source>
        <dbReference type="Proteomes" id="UP001146351"/>
    </source>
</evidence>
<dbReference type="GO" id="GO:0031991">
    <property type="term" value="P:regulation of actomyosin contractile ring contraction"/>
    <property type="evidence" value="ECO:0007669"/>
    <property type="project" value="TreeGrafter"/>
</dbReference>